<organism evidence="2 3">
    <name type="scientific">Sphingomonas immobilis</name>
    <dbReference type="NCBI Taxonomy" id="3063997"/>
    <lineage>
        <taxon>Bacteria</taxon>
        <taxon>Pseudomonadati</taxon>
        <taxon>Pseudomonadota</taxon>
        <taxon>Alphaproteobacteria</taxon>
        <taxon>Sphingomonadales</taxon>
        <taxon>Sphingomonadaceae</taxon>
        <taxon>Sphingomonas</taxon>
    </lineage>
</organism>
<feature type="domain" description="Methanolan biosynthesis EpsI" evidence="1">
    <location>
        <begin position="16"/>
        <end position="214"/>
    </location>
</feature>
<dbReference type="Pfam" id="PF11984">
    <property type="entry name" value="DUF3485"/>
    <property type="match status" value="1"/>
</dbReference>
<comment type="caution">
    <text evidence="2">The sequence shown here is derived from an EMBL/GenBank/DDBJ whole genome shotgun (WGS) entry which is preliminary data.</text>
</comment>
<name>A0ABT9A1K8_9SPHN</name>
<evidence type="ECO:0000259" key="1">
    <source>
        <dbReference type="Pfam" id="PF11984"/>
    </source>
</evidence>
<dbReference type="InterPro" id="IPR014263">
    <property type="entry name" value="Methanolan_biosynth_EpsI"/>
</dbReference>
<gene>
    <name evidence="2" type="ORF">Q5H94_15230</name>
</gene>
<evidence type="ECO:0000313" key="3">
    <source>
        <dbReference type="Proteomes" id="UP001176468"/>
    </source>
</evidence>
<dbReference type="EMBL" id="JAUQSZ010000011">
    <property type="protein sequence ID" value="MDO7843685.1"/>
    <property type="molecule type" value="Genomic_DNA"/>
</dbReference>
<accession>A0ABT9A1K8</accession>
<dbReference type="NCBIfam" id="TIGR02914">
    <property type="entry name" value="EpsI_fam"/>
    <property type="match status" value="1"/>
</dbReference>
<evidence type="ECO:0000313" key="2">
    <source>
        <dbReference type="EMBL" id="MDO7843685.1"/>
    </source>
</evidence>
<protein>
    <submittedName>
        <fullName evidence="2">EpsI family protein</fullName>
    </submittedName>
</protein>
<dbReference type="Proteomes" id="UP001176468">
    <property type="component" value="Unassembled WGS sequence"/>
</dbReference>
<keyword evidence="3" id="KW-1185">Reference proteome</keyword>
<proteinExistence type="predicted"/>
<reference evidence="2" key="1">
    <citation type="submission" date="2023-07" db="EMBL/GenBank/DDBJ databases">
        <authorList>
            <person name="Kim M.K."/>
        </authorList>
    </citation>
    <scope>NUCLEOTIDE SEQUENCE</scope>
    <source>
        <strain evidence="2">CA1-15</strain>
    </source>
</reference>
<sequence>MSGEGLARRELLCAGALTLIAGAGGLIALRPAPPRISAAQLEAAVPGSVGPYRTVRGTGLVTPPADETTEAMYDAVIGRFYADAAGDGVMLAVAYGHRQDYSLMLHSPEWCYPAQGFAIGPTTPLAVARGGAAPIPALFVTATRGDRVEHILYWTRIGTRYPQTQGDTRGLIVQQSLGRTIPDGVLARASLIGGDAAAARATLAGFAAALVASLGGAGRAVLLGPGA</sequence>
<dbReference type="RefSeq" id="WP_304562146.1">
    <property type="nucleotide sequence ID" value="NZ_JAUQSZ010000011.1"/>
</dbReference>